<proteinExistence type="predicted"/>
<gene>
    <name evidence="2" type="ORF">DCO61_03450</name>
    <name evidence="3" type="ORF">LS64_011810</name>
</gene>
<feature type="chain" id="PRO_5007385060" description="DUF1311 domain-containing protein" evidence="1">
    <location>
        <begin position="18"/>
        <end position="153"/>
    </location>
</feature>
<evidence type="ECO:0000313" key="4">
    <source>
        <dbReference type="Proteomes" id="UP000029714"/>
    </source>
</evidence>
<dbReference type="RefSeq" id="WP_034569856.1">
    <property type="nucleotide sequence ID" value="NZ_JRMP02000034.1"/>
</dbReference>
<reference evidence="2 5" key="4">
    <citation type="submission" date="2019-12" db="EMBL/GenBank/DDBJ databases">
        <title>Multi-Generational Helicobacter saguini Isolates.</title>
        <authorList>
            <person name="Mannion A."/>
            <person name="Shen Z."/>
            <person name="Fox J.G."/>
        </authorList>
    </citation>
    <scope>NUCLEOTIDE SEQUENCE [LARGE SCALE GENOMIC DNA]</scope>
    <source>
        <strain evidence="2">16-048</strain>
        <strain evidence="5">16-048 (F4)</strain>
    </source>
</reference>
<evidence type="ECO:0000313" key="3">
    <source>
        <dbReference type="EMBL" id="TLD91535.1"/>
    </source>
</evidence>
<organism evidence="3 4">
    <name type="scientific">Helicobacter saguini</name>
    <dbReference type="NCBI Taxonomy" id="1548018"/>
    <lineage>
        <taxon>Bacteria</taxon>
        <taxon>Pseudomonadati</taxon>
        <taxon>Campylobacterota</taxon>
        <taxon>Epsilonproteobacteria</taxon>
        <taxon>Campylobacterales</taxon>
        <taxon>Helicobacteraceae</taxon>
        <taxon>Helicobacter</taxon>
    </lineage>
</organism>
<dbReference type="EMBL" id="JRMP02000034">
    <property type="protein sequence ID" value="TLD91535.1"/>
    <property type="molecule type" value="Genomic_DNA"/>
</dbReference>
<evidence type="ECO:0000313" key="2">
    <source>
        <dbReference type="EMBL" id="MWV69100.1"/>
    </source>
</evidence>
<evidence type="ECO:0000256" key="1">
    <source>
        <dbReference type="SAM" id="SignalP"/>
    </source>
</evidence>
<dbReference type="Proteomes" id="UP000477070">
    <property type="component" value="Unassembled WGS sequence"/>
</dbReference>
<keyword evidence="1" id="KW-0732">Signal</keyword>
<evidence type="ECO:0008006" key="6">
    <source>
        <dbReference type="Google" id="ProtNLM"/>
    </source>
</evidence>
<comment type="caution">
    <text evidence="3">The sequence shown here is derived from an EMBL/GenBank/DDBJ whole genome shotgun (WGS) entry which is preliminary data.</text>
</comment>
<reference evidence="3 4" key="2">
    <citation type="journal article" date="2016" name="Infect. Immun.">
        <title>Helicobacter saguini, a Novel Helicobacter Isolated from Cotton-Top Tamarins with Ulcerative Colitis, Has Proinflammatory Properties and Induces Typhlocolitis and Dysplasia in Gnotobiotic IL-10-/- Mice.</title>
        <authorList>
            <person name="Shen Z."/>
            <person name="Mannion A."/>
            <person name="Whary M.T."/>
            <person name="Muthupalani S."/>
            <person name="Sheh A."/>
            <person name="Feng Y."/>
            <person name="Gong G."/>
            <person name="Vandamme P."/>
            <person name="Holcombe H.R."/>
            <person name="Paster B.J."/>
            <person name="Fox J.G."/>
        </authorList>
    </citation>
    <scope>NUCLEOTIDE SEQUENCE [LARGE SCALE GENOMIC DNA]</scope>
    <source>
        <strain evidence="3 4">MIT 97-6194</strain>
    </source>
</reference>
<dbReference type="EMBL" id="QBIU01000001">
    <property type="protein sequence ID" value="MWV69100.1"/>
    <property type="molecule type" value="Genomic_DNA"/>
</dbReference>
<name>A0A099BD23_9HELI</name>
<feature type="signal peptide" evidence="1">
    <location>
        <begin position="1"/>
        <end position="17"/>
    </location>
</feature>
<reference evidence="3" key="3">
    <citation type="submission" date="2018-04" db="EMBL/GenBank/DDBJ databases">
        <authorList>
            <person name="Sheh A."/>
            <person name="Shen Z."/>
            <person name="Mannion A.J."/>
            <person name="Fox J.G."/>
        </authorList>
    </citation>
    <scope>NUCLEOTIDE SEQUENCE</scope>
    <source>
        <strain evidence="3">MIT 97-6194</strain>
    </source>
</reference>
<sequence length="153" mass="17680">MKKLAIMLILSVMQANANMICDSSMEYVKKICQDVYICSAEKCIVKNTDLQEAYKLYLQRMVKKELEDSVQKEGAKMMLNLPLPTVGEIKKVIFKDVPGDSYTGNDICHVKMERTKDMLILKYDLCYDVQDVEFISTIFKQSGNDVEIMYRSY</sequence>
<protein>
    <recommendedName>
        <fullName evidence="6">DUF1311 domain-containing protein</fullName>
    </recommendedName>
</protein>
<dbReference type="Proteomes" id="UP000029714">
    <property type="component" value="Unassembled WGS sequence"/>
</dbReference>
<evidence type="ECO:0000313" key="5">
    <source>
        <dbReference type="Proteomes" id="UP000477070"/>
    </source>
</evidence>
<dbReference type="AlphaFoldDB" id="A0A099BD23"/>
<reference evidence="3 4" key="1">
    <citation type="journal article" date="2014" name="Genome Announc.">
        <title>Draft genome sequences of eight enterohepatic helicobacter species isolated from both laboratory and wild rodents.</title>
        <authorList>
            <person name="Sheh A."/>
            <person name="Shen Z."/>
            <person name="Fox J.G."/>
        </authorList>
    </citation>
    <scope>NUCLEOTIDE SEQUENCE [LARGE SCALE GENOMIC DNA]</scope>
    <source>
        <strain evidence="3 4">MIT 97-6194</strain>
    </source>
</reference>
<keyword evidence="4" id="KW-1185">Reference proteome</keyword>
<accession>A0A099BD23</accession>